<dbReference type="InterPro" id="IPR012349">
    <property type="entry name" value="Split_barrel_FMN-bd"/>
</dbReference>
<evidence type="ECO:0000256" key="1">
    <source>
        <dbReference type="ARBA" id="ARBA00023002"/>
    </source>
</evidence>
<dbReference type="InterPro" id="IPR002563">
    <property type="entry name" value="Flavin_Rdtase-like_dom"/>
</dbReference>
<dbReference type="Proteomes" id="UP000326546">
    <property type="component" value="Chromosome"/>
</dbReference>
<dbReference type="EMBL" id="CP044427">
    <property type="protein sequence ID" value="QFG69200.1"/>
    <property type="molecule type" value="Genomic_DNA"/>
</dbReference>
<dbReference type="Gene3D" id="2.30.110.10">
    <property type="entry name" value="Electron Transport, Fmn-binding Protein, Chain A"/>
    <property type="match status" value="1"/>
</dbReference>
<evidence type="ECO:0000313" key="3">
    <source>
        <dbReference type="EMBL" id="QFG69200.1"/>
    </source>
</evidence>
<accession>A0A5J6V5D9</accession>
<protein>
    <submittedName>
        <fullName evidence="3">Flavin reductase</fullName>
    </submittedName>
</protein>
<dbReference type="PANTHER" id="PTHR30466:SF1">
    <property type="entry name" value="FMN REDUCTASE (NADH) RUTF"/>
    <property type="match status" value="1"/>
</dbReference>
<dbReference type="SUPFAM" id="SSF50475">
    <property type="entry name" value="FMN-binding split barrel"/>
    <property type="match status" value="1"/>
</dbReference>
<dbReference type="GO" id="GO:0042602">
    <property type="term" value="F:riboflavin reductase (NADPH) activity"/>
    <property type="evidence" value="ECO:0007669"/>
    <property type="project" value="TreeGrafter"/>
</dbReference>
<evidence type="ECO:0000259" key="2">
    <source>
        <dbReference type="SMART" id="SM00903"/>
    </source>
</evidence>
<dbReference type="SMART" id="SM00903">
    <property type="entry name" value="Flavin_Reduct"/>
    <property type="match status" value="1"/>
</dbReference>
<keyword evidence="4" id="KW-1185">Reference proteome</keyword>
<reference evidence="3 4" key="1">
    <citation type="submission" date="2019-09" db="EMBL/GenBank/DDBJ databases">
        <title>Serinicoccus pratensis sp. nov., isolated from meadow soil.</title>
        <authorList>
            <person name="Zhang W."/>
        </authorList>
    </citation>
    <scope>NUCLEOTIDE SEQUENCE [LARGE SCALE GENOMIC DNA]</scope>
    <source>
        <strain evidence="3 4">W204</strain>
    </source>
</reference>
<dbReference type="GO" id="GO:0010181">
    <property type="term" value="F:FMN binding"/>
    <property type="evidence" value="ECO:0007669"/>
    <property type="project" value="InterPro"/>
</dbReference>
<dbReference type="InterPro" id="IPR050268">
    <property type="entry name" value="NADH-dep_flavin_reductase"/>
</dbReference>
<organism evidence="3 4">
    <name type="scientific">Ornithinimicrobium pratense</name>
    <dbReference type="NCBI Taxonomy" id="2593973"/>
    <lineage>
        <taxon>Bacteria</taxon>
        <taxon>Bacillati</taxon>
        <taxon>Actinomycetota</taxon>
        <taxon>Actinomycetes</taxon>
        <taxon>Micrococcales</taxon>
        <taxon>Ornithinimicrobiaceae</taxon>
        <taxon>Ornithinimicrobium</taxon>
    </lineage>
</organism>
<keyword evidence="1" id="KW-0560">Oxidoreductase</keyword>
<feature type="domain" description="Flavin reductase like" evidence="2">
    <location>
        <begin position="1"/>
        <end position="149"/>
    </location>
</feature>
<dbReference type="PANTHER" id="PTHR30466">
    <property type="entry name" value="FLAVIN REDUCTASE"/>
    <property type="match status" value="1"/>
</dbReference>
<proteinExistence type="predicted"/>
<dbReference type="RefSeq" id="WP_158061582.1">
    <property type="nucleotide sequence ID" value="NZ_CP044427.1"/>
</dbReference>
<name>A0A5J6V5D9_9MICO</name>
<sequence length="151" mass="15880">MGRFASGVAVATSVLRGHDVALTVDTLTSVSLDPVLLLVSLHNEARVLEGVLEGSPLGVSVLAARQRGLAEWLGEPGRPLHGQLARIPHERGQVTGVALLTGVLASFECRTYALHEAGDHTIAVVEVVGMLAGPTDEPGLVHYRGRLGELR</sequence>
<dbReference type="KEGG" id="serw:FY030_11225"/>
<dbReference type="AlphaFoldDB" id="A0A5J6V5D9"/>
<evidence type="ECO:0000313" key="4">
    <source>
        <dbReference type="Proteomes" id="UP000326546"/>
    </source>
</evidence>
<dbReference type="GO" id="GO:0006208">
    <property type="term" value="P:pyrimidine nucleobase catabolic process"/>
    <property type="evidence" value="ECO:0007669"/>
    <property type="project" value="TreeGrafter"/>
</dbReference>
<dbReference type="Pfam" id="PF01613">
    <property type="entry name" value="Flavin_Reduct"/>
    <property type="match status" value="1"/>
</dbReference>
<gene>
    <name evidence="3" type="ORF">FY030_11225</name>
</gene>
<dbReference type="OrthoDB" id="9792858at2"/>